<dbReference type="InterPro" id="IPR000270">
    <property type="entry name" value="PB1_dom"/>
</dbReference>
<feature type="compositionally biased region" description="Acidic residues" evidence="1">
    <location>
        <begin position="114"/>
        <end position="125"/>
    </location>
</feature>
<feature type="region of interest" description="Disordered" evidence="1">
    <location>
        <begin position="89"/>
        <end position="362"/>
    </location>
</feature>
<accession>A0A165U7W3</accession>
<feature type="compositionally biased region" description="Basic residues" evidence="1">
    <location>
        <begin position="294"/>
        <end position="308"/>
    </location>
</feature>
<feature type="compositionally biased region" description="Basic and acidic residues" evidence="1">
    <location>
        <begin position="257"/>
        <end position="270"/>
    </location>
</feature>
<feature type="compositionally biased region" description="Low complexity" evidence="1">
    <location>
        <begin position="279"/>
        <end position="288"/>
    </location>
</feature>
<evidence type="ECO:0000313" key="4">
    <source>
        <dbReference type="Proteomes" id="UP000076727"/>
    </source>
</evidence>
<dbReference type="STRING" id="1314783.A0A165U7W3"/>
<gene>
    <name evidence="3" type="ORF">DAEQUDRAFT_196762</name>
</gene>
<evidence type="ECO:0000259" key="2">
    <source>
        <dbReference type="Pfam" id="PF00564"/>
    </source>
</evidence>
<feature type="compositionally biased region" description="Polar residues" evidence="1">
    <location>
        <begin position="89"/>
        <end position="105"/>
    </location>
</feature>
<evidence type="ECO:0000256" key="1">
    <source>
        <dbReference type="SAM" id="MobiDB-lite"/>
    </source>
</evidence>
<organism evidence="3 4">
    <name type="scientific">Daedalea quercina L-15889</name>
    <dbReference type="NCBI Taxonomy" id="1314783"/>
    <lineage>
        <taxon>Eukaryota</taxon>
        <taxon>Fungi</taxon>
        <taxon>Dikarya</taxon>
        <taxon>Basidiomycota</taxon>
        <taxon>Agaricomycotina</taxon>
        <taxon>Agaricomycetes</taxon>
        <taxon>Polyporales</taxon>
        <taxon>Fomitopsis</taxon>
    </lineage>
</organism>
<dbReference type="EMBL" id="KV429033">
    <property type="protein sequence ID" value="KZT74525.1"/>
    <property type="molecule type" value="Genomic_DNA"/>
</dbReference>
<proteinExistence type="predicted"/>
<keyword evidence="4" id="KW-1185">Reference proteome</keyword>
<dbReference type="Pfam" id="PF00564">
    <property type="entry name" value="PB1"/>
    <property type="match status" value="1"/>
</dbReference>
<dbReference type="Gene3D" id="3.10.20.90">
    <property type="entry name" value="Phosphatidylinositol 3-kinase Catalytic Subunit, Chain A, domain 1"/>
    <property type="match status" value="1"/>
</dbReference>
<dbReference type="Proteomes" id="UP000076727">
    <property type="component" value="Unassembled WGS sequence"/>
</dbReference>
<evidence type="ECO:0000313" key="3">
    <source>
        <dbReference type="EMBL" id="KZT74525.1"/>
    </source>
</evidence>
<reference evidence="3 4" key="1">
    <citation type="journal article" date="2016" name="Mol. Biol. Evol.">
        <title>Comparative Genomics of Early-Diverging Mushroom-Forming Fungi Provides Insights into the Origins of Lignocellulose Decay Capabilities.</title>
        <authorList>
            <person name="Nagy L.G."/>
            <person name="Riley R."/>
            <person name="Tritt A."/>
            <person name="Adam C."/>
            <person name="Daum C."/>
            <person name="Floudas D."/>
            <person name="Sun H."/>
            <person name="Yadav J.S."/>
            <person name="Pangilinan J."/>
            <person name="Larsson K.H."/>
            <person name="Matsuura K."/>
            <person name="Barry K."/>
            <person name="Labutti K."/>
            <person name="Kuo R."/>
            <person name="Ohm R.A."/>
            <person name="Bhattacharya S.S."/>
            <person name="Shirouzu T."/>
            <person name="Yoshinaga Y."/>
            <person name="Martin F.M."/>
            <person name="Grigoriev I.V."/>
            <person name="Hibbett D.S."/>
        </authorList>
    </citation>
    <scope>NUCLEOTIDE SEQUENCE [LARGE SCALE GENOMIC DNA]</scope>
    <source>
        <strain evidence="3 4">L-15889</strain>
    </source>
</reference>
<protein>
    <recommendedName>
        <fullName evidence="2">PB1 domain-containing protein</fullName>
    </recommendedName>
</protein>
<dbReference type="AlphaFoldDB" id="A0A165U7W3"/>
<dbReference type="OrthoDB" id="661148at2759"/>
<name>A0A165U7W3_9APHY</name>
<dbReference type="SUPFAM" id="SSF54277">
    <property type="entry name" value="CAD &amp; PB1 domains"/>
    <property type="match status" value="1"/>
</dbReference>
<sequence>MQSQWNVKLTYRNTTHKATFKSQPTWEELASRIENSYRIPPRESAVRYTDEDGDEVTINTGEELQDYYHALVAGSIKDPKNVKFEVCKSASSTHYAHSPRSSSQKVVDPGSELSDVDESDYEDAQPDPMPLRKPRTRSASPVVADEVKVVAAKGKAKQSAPSTAASAKRGKKCGNGRRGGRLSATRPEPAASVNRTRGDRREAAPSQRGRGVDQLASGGRSRRHRDHKDEDDEVDEDEDDEDSFDDDDDRDGDPDDRETISFELDIKDDSSSGDDSGDDGASSMSAFGGDRGGGSRRGRKGKKRSGKRRNQDSQQEVVPFAGQDPWSNFGGGQSPPWNPFSGQFAGQASFAGPSHGHGHHTRGSVFGGLGEEAASHFPGFDFNTWQPKQTALTEMLSNFGGGGMRRW</sequence>
<feature type="compositionally biased region" description="Basic residues" evidence="1">
    <location>
        <begin position="168"/>
        <end position="180"/>
    </location>
</feature>
<feature type="compositionally biased region" description="Acidic residues" evidence="1">
    <location>
        <begin position="229"/>
        <end position="256"/>
    </location>
</feature>
<feature type="domain" description="PB1" evidence="2">
    <location>
        <begin position="7"/>
        <end position="67"/>
    </location>
</feature>